<gene>
    <name evidence="2" type="ORF">AKJ09_04674</name>
</gene>
<feature type="region of interest" description="Disordered" evidence="1">
    <location>
        <begin position="1"/>
        <end position="107"/>
    </location>
</feature>
<evidence type="ECO:0000313" key="2">
    <source>
        <dbReference type="EMBL" id="AKU98010.1"/>
    </source>
</evidence>
<keyword evidence="3" id="KW-1185">Reference proteome</keyword>
<dbReference type="EMBL" id="CP012333">
    <property type="protein sequence ID" value="AKU98010.1"/>
    <property type="molecule type" value="Genomic_DNA"/>
</dbReference>
<feature type="compositionally biased region" description="Basic and acidic residues" evidence="1">
    <location>
        <begin position="87"/>
        <end position="100"/>
    </location>
</feature>
<protein>
    <submittedName>
        <fullName evidence="2">Uncharacterized protein</fullName>
    </submittedName>
</protein>
<reference evidence="2 3" key="1">
    <citation type="submission" date="2015-08" db="EMBL/GenBank/DDBJ databases">
        <authorList>
            <person name="Babu N.S."/>
            <person name="Beckwith C.J."/>
            <person name="Beseler K.G."/>
            <person name="Brison A."/>
            <person name="Carone J.V."/>
            <person name="Caskin T.P."/>
            <person name="Diamond M."/>
            <person name="Durham M.E."/>
            <person name="Foxe J.M."/>
            <person name="Go M."/>
            <person name="Henderson B.A."/>
            <person name="Jones I.B."/>
            <person name="McGettigan J.A."/>
            <person name="Micheletti S.J."/>
            <person name="Nasrallah M.E."/>
            <person name="Ortiz D."/>
            <person name="Piller C.R."/>
            <person name="Privatt S.R."/>
            <person name="Schneider S.L."/>
            <person name="Sharp S."/>
            <person name="Smith T.C."/>
            <person name="Stanton J.D."/>
            <person name="Ullery H.E."/>
            <person name="Wilson R.J."/>
            <person name="Serrano M.G."/>
            <person name="Buck G."/>
            <person name="Lee V."/>
            <person name="Wang Y."/>
            <person name="Carvalho R."/>
            <person name="Voegtly L."/>
            <person name="Shi R."/>
            <person name="Duckworth R."/>
            <person name="Johnson A."/>
            <person name="Loviza R."/>
            <person name="Walstead R."/>
            <person name="Shah Z."/>
            <person name="Kiflezghi M."/>
            <person name="Wade K."/>
            <person name="Ball S.L."/>
            <person name="Bradley K.W."/>
            <person name="Asai D.J."/>
            <person name="Bowman C.A."/>
            <person name="Russell D.A."/>
            <person name="Pope W.H."/>
            <person name="Jacobs-Sera D."/>
            <person name="Hendrix R.W."/>
            <person name="Hatfull G.F."/>
        </authorList>
    </citation>
    <scope>NUCLEOTIDE SEQUENCE [LARGE SCALE GENOMIC DNA]</scope>
    <source>
        <strain evidence="2 3">DSM 27648</strain>
    </source>
</reference>
<dbReference type="Proteomes" id="UP000064967">
    <property type="component" value="Chromosome"/>
</dbReference>
<dbReference type="KEGG" id="llu:AKJ09_04674"/>
<dbReference type="RefSeq" id="WP_146649056.1">
    <property type="nucleotide sequence ID" value="NZ_CP012333.1"/>
</dbReference>
<proteinExistence type="predicted"/>
<feature type="compositionally biased region" description="Basic and acidic residues" evidence="1">
    <location>
        <begin position="1"/>
        <end position="17"/>
    </location>
</feature>
<feature type="compositionally biased region" description="Basic and acidic residues" evidence="1">
    <location>
        <begin position="37"/>
        <end position="68"/>
    </location>
</feature>
<dbReference type="STRING" id="1391654.AKJ09_04674"/>
<evidence type="ECO:0000313" key="3">
    <source>
        <dbReference type="Proteomes" id="UP000064967"/>
    </source>
</evidence>
<name>A0A0K1PWV2_9BACT</name>
<evidence type="ECO:0000256" key="1">
    <source>
        <dbReference type="SAM" id="MobiDB-lite"/>
    </source>
</evidence>
<dbReference type="AlphaFoldDB" id="A0A0K1PWV2"/>
<sequence length="107" mass="12200">MEKPRAALSSRRSDREVTGLADCTLTDRMSGKHPKTVRSDLKDVVLPKPELEFPHDLEQTQPSRKDRWPLPQGARSDHVPHAVPLGENERRGGRDRAERPGKRRPNH</sequence>
<accession>A0A0K1PWV2</accession>
<organism evidence="2 3">
    <name type="scientific">Labilithrix luteola</name>
    <dbReference type="NCBI Taxonomy" id="1391654"/>
    <lineage>
        <taxon>Bacteria</taxon>
        <taxon>Pseudomonadati</taxon>
        <taxon>Myxococcota</taxon>
        <taxon>Polyangia</taxon>
        <taxon>Polyangiales</taxon>
        <taxon>Labilitrichaceae</taxon>
        <taxon>Labilithrix</taxon>
    </lineage>
</organism>